<keyword evidence="7" id="KW-1133">Transmembrane helix</keyword>
<evidence type="ECO:0000259" key="8">
    <source>
        <dbReference type="PROSITE" id="PS50111"/>
    </source>
</evidence>
<dbReference type="InterPro" id="IPR003660">
    <property type="entry name" value="HAMP_dom"/>
</dbReference>
<sequence length="590" mass="64311">MIQMKGFRWIQKRLALRMSAVVMGIILLLSAGYVFLQIRNIETAAKGVITNFGTRMADSYAKQMDTGRFDQFLKKPEENDLYWSIRQELNVYRQQIGALYVYLVKIDDSQRPLIMIDGQPKDEKSASPINEVTDIPEEAVKTLLGGHTASSDVIDNPQYGKYISSYAPVKRPDGTIIGVLGIDTEASVIDTMSAQIRKDSIPFYSLMALLTLLGLGLITWAFIRALHPLKTIMIGAESIAGGELAKANRWLTQHPVRSSDEIGAVYQAMLNMSVSLNTIVGGIVTHVAQTSEQLVQSTDRFASEAQHALEMNARANQAISQVAEGAYVQSMSSDESSRSMEEMTIAIQRISEASLTASDASAKALESAESGRSSIQQMNEQIHTIAHAAEEALDRVIVLQGFSQEIENALAGISDIANQTKLLALNASIEAARAGEQGAGFSVVAGEVRKLAEDATRSAELIGDLLHKVHNESNRISEAMQKGSQEVRTGTELSQQAEQYFTSVFEMFRFVTGQIQDISAATEQISAGSEEVAASVSGIANIARSSSEQTKEIRELTDTQLHVVRQMAGSAAALSEMTHDMREAIKQIKV</sequence>
<comment type="caution">
    <text evidence="9">The sequence shown here is derived from an EMBL/GenBank/DDBJ whole genome shotgun (WGS) entry which is preliminary data.</text>
</comment>
<dbReference type="Pfam" id="PF00015">
    <property type="entry name" value="MCPsignal"/>
    <property type="match status" value="1"/>
</dbReference>
<evidence type="ECO:0000256" key="1">
    <source>
        <dbReference type="ARBA" id="ARBA00004236"/>
    </source>
</evidence>
<dbReference type="Pfam" id="PF00672">
    <property type="entry name" value="HAMP"/>
    <property type="match status" value="1"/>
</dbReference>
<dbReference type="InterPro" id="IPR004090">
    <property type="entry name" value="Chemotax_Me-accpt_rcpt"/>
</dbReference>
<feature type="transmembrane region" description="Helical" evidence="7">
    <location>
        <begin position="14"/>
        <end position="36"/>
    </location>
</feature>
<keyword evidence="7" id="KW-0812">Transmembrane</keyword>
<accession>A0A229UR21</accession>
<keyword evidence="4 6" id="KW-0807">Transducer</keyword>
<dbReference type="GO" id="GO:0006935">
    <property type="term" value="P:chemotaxis"/>
    <property type="evidence" value="ECO:0007669"/>
    <property type="project" value="InterPro"/>
</dbReference>
<dbReference type="GO" id="GO:0007165">
    <property type="term" value="P:signal transduction"/>
    <property type="evidence" value="ECO:0007669"/>
    <property type="project" value="UniProtKB-KW"/>
</dbReference>
<dbReference type="GO" id="GO:0004888">
    <property type="term" value="F:transmembrane signaling receptor activity"/>
    <property type="evidence" value="ECO:0007669"/>
    <property type="project" value="InterPro"/>
</dbReference>
<evidence type="ECO:0000313" key="10">
    <source>
        <dbReference type="Proteomes" id="UP000215509"/>
    </source>
</evidence>
<feature type="transmembrane region" description="Helical" evidence="7">
    <location>
        <begin position="201"/>
        <end position="223"/>
    </location>
</feature>
<dbReference type="InterPro" id="IPR004089">
    <property type="entry name" value="MCPsignal_dom"/>
</dbReference>
<evidence type="ECO:0000256" key="4">
    <source>
        <dbReference type="ARBA" id="ARBA00023224"/>
    </source>
</evidence>
<dbReference type="OrthoDB" id="369835at2"/>
<gene>
    <name evidence="9" type="ORF">CF651_17290</name>
</gene>
<reference evidence="9 10" key="1">
    <citation type="submission" date="2017-07" db="EMBL/GenBank/DDBJ databases">
        <title>Genome sequencing and assembly of Paenibacillus rigui.</title>
        <authorList>
            <person name="Mayilraj S."/>
        </authorList>
    </citation>
    <scope>NUCLEOTIDE SEQUENCE [LARGE SCALE GENOMIC DNA]</scope>
    <source>
        <strain evidence="9 10">JCM 16352</strain>
    </source>
</reference>
<dbReference type="Proteomes" id="UP000215509">
    <property type="component" value="Unassembled WGS sequence"/>
</dbReference>
<dbReference type="PRINTS" id="PR00260">
    <property type="entry name" value="CHEMTRNSDUCR"/>
</dbReference>
<keyword evidence="2" id="KW-1003">Cell membrane</keyword>
<dbReference type="AlphaFoldDB" id="A0A229UR21"/>
<protein>
    <submittedName>
        <fullName evidence="9">Methyl-accepting chemotaxis protein</fullName>
    </submittedName>
</protein>
<dbReference type="Gene3D" id="1.10.287.950">
    <property type="entry name" value="Methyl-accepting chemotaxis protein"/>
    <property type="match status" value="1"/>
</dbReference>
<dbReference type="PANTHER" id="PTHR32089:SF112">
    <property type="entry name" value="LYSOZYME-LIKE PROTEIN-RELATED"/>
    <property type="match status" value="1"/>
</dbReference>
<dbReference type="SUPFAM" id="SSF58104">
    <property type="entry name" value="Methyl-accepting chemotaxis protein (MCP) signaling domain"/>
    <property type="match status" value="1"/>
</dbReference>
<evidence type="ECO:0000256" key="6">
    <source>
        <dbReference type="PROSITE-ProRule" id="PRU00284"/>
    </source>
</evidence>
<dbReference type="InterPro" id="IPR029151">
    <property type="entry name" value="Sensor-like_sf"/>
</dbReference>
<keyword evidence="10" id="KW-1185">Reference proteome</keyword>
<comment type="subcellular location">
    <subcellularLocation>
        <location evidence="1">Cell membrane</location>
    </subcellularLocation>
</comment>
<name>A0A229UR21_9BACL</name>
<proteinExistence type="inferred from homology"/>
<dbReference type="SUPFAM" id="SSF103190">
    <property type="entry name" value="Sensory domain-like"/>
    <property type="match status" value="1"/>
</dbReference>
<dbReference type="GO" id="GO:0005886">
    <property type="term" value="C:plasma membrane"/>
    <property type="evidence" value="ECO:0007669"/>
    <property type="project" value="UniProtKB-SubCell"/>
</dbReference>
<comment type="similarity">
    <text evidence="5">Belongs to the methyl-accepting chemotaxis (MCP) protein family.</text>
</comment>
<dbReference type="PROSITE" id="PS50111">
    <property type="entry name" value="CHEMOTAXIS_TRANSDUC_2"/>
    <property type="match status" value="1"/>
</dbReference>
<feature type="domain" description="Methyl-accepting transducer" evidence="8">
    <location>
        <begin position="304"/>
        <end position="540"/>
    </location>
</feature>
<dbReference type="CDD" id="cd06225">
    <property type="entry name" value="HAMP"/>
    <property type="match status" value="1"/>
</dbReference>
<evidence type="ECO:0000256" key="5">
    <source>
        <dbReference type="ARBA" id="ARBA00029447"/>
    </source>
</evidence>
<evidence type="ECO:0000313" key="9">
    <source>
        <dbReference type="EMBL" id="OXM85339.1"/>
    </source>
</evidence>
<dbReference type="PANTHER" id="PTHR32089">
    <property type="entry name" value="METHYL-ACCEPTING CHEMOTAXIS PROTEIN MCPB"/>
    <property type="match status" value="1"/>
</dbReference>
<keyword evidence="3 7" id="KW-0472">Membrane</keyword>
<dbReference type="SMART" id="SM00283">
    <property type="entry name" value="MA"/>
    <property type="match status" value="1"/>
</dbReference>
<evidence type="ECO:0000256" key="3">
    <source>
        <dbReference type="ARBA" id="ARBA00023136"/>
    </source>
</evidence>
<dbReference type="EMBL" id="NMQW01000023">
    <property type="protein sequence ID" value="OXM85339.1"/>
    <property type="molecule type" value="Genomic_DNA"/>
</dbReference>
<organism evidence="9 10">
    <name type="scientific">Paenibacillus rigui</name>
    <dbReference type="NCBI Taxonomy" id="554312"/>
    <lineage>
        <taxon>Bacteria</taxon>
        <taxon>Bacillati</taxon>
        <taxon>Bacillota</taxon>
        <taxon>Bacilli</taxon>
        <taxon>Bacillales</taxon>
        <taxon>Paenibacillaceae</taxon>
        <taxon>Paenibacillus</taxon>
    </lineage>
</organism>
<evidence type="ECO:0000256" key="2">
    <source>
        <dbReference type="ARBA" id="ARBA00022475"/>
    </source>
</evidence>
<evidence type="ECO:0000256" key="7">
    <source>
        <dbReference type="SAM" id="Phobius"/>
    </source>
</evidence>